<evidence type="ECO:0000313" key="1">
    <source>
        <dbReference type="EMBL" id="CZR59278.1"/>
    </source>
</evidence>
<dbReference type="AlphaFoldDB" id="A0A1L7X2Q5"/>
<gene>
    <name evidence="1" type="ORF">PAC_09170</name>
</gene>
<name>A0A1L7X2Q5_9HELO</name>
<keyword evidence="2" id="KW-1185">Reference proteome</keyword>
<accession>A0A1L7X2Q5</accession>
<proteinExistence type="predicted"/>
<protein>
    <submittedName>
        <fullName evidence="1">Uncharacterized protein</fullName>
    </submittedName>
</protein>
<organism evidence="1 2">
    <name type="scientific">Phialocephala subalpina</name>
    <dbReference type="NCBI Taxonomy" id="576137"/>
    <lineage>
        <taxon>Eukaryota</taxon>
        <taxon>Fungi</taxon>
        <taxon>Dikarya</taxon>
        <taxon>Ascomycota</taxon>
        <taxon>Pezizomycotina</taxon>
        <taxon>Leotiomycetes</taxon>
        <taxon>Helotiales</taxon>
        <taxon>Mollisiaceae</taxon>
        <taxon>Phialocephala</taxon>
        <taxon>Phialocephala fortinii species complex</taxon>
    </lineage>
</organism>
<sequence>MAPIPNTTQAHERQPATPQKIPLEIFPCIDPRDPGLITKGQGQVPPDDDFWNTGKATPITYVLMEAITRGFQVTGKQYLRAEKDLRDALSKLVSSTDQTLIYSLSFELYAAQQLAWVILAELIAVPLHWWVEVLSKWVTKQAQMLKQLSVQRRRKTSPIKKKRYLEVPKEDSPKETEGKTFDIMVNKLATDWDDRDVRLETITLEKIQGLLKGKGFPDGGKLRIEISDYRRNISYEVVDTQSNLEKAIGESWAGLSAAMSGDTIEMEWWVASGDESV</sequence>
<evidence type="ECO:0000313" key="2">
    <source>
        <dbReference type="Proteomes" id="UP000184330"/>
    </source>
</evidence>
<dbReference type="Proteomes" id="UP000184330">
    <property type="component" value="Unassembled WGS sequence"/>
</dbReference>
<reference evidence="1 2" key="1">
    <citation type="submission" date="2016-03" db="EMBL/GenBank/DDBJ databases">
        <authorList>
            <person name="Ploux O."/>
        </authorList>
    </citation>
    <scope>NUCLEOTIDE SEQUENCE [LARGE SCALE GENOMIC DNA]</scope>
    <source>
        <strain evidence="1 2">UAMH 11012</strain>
    </source>
</reference>
<dbReference type="EMBL" id="FJOG01000013">
    <property type="protein sequence ID" value="CZR59278.1"/>
    <property type="molecule type" value="Genomic_DNA"/>
</dbReference>